<keyword evidence="12" id="KW-0779">Telomere</keyword>
<dbReference type="Pfam" id="PF21762">
    <property type="entry name" value="DEDDh_C"/>
    <property type="match status" value="1"/>
</dbReference>
<comment type="catalytic activity">
    <reaction evidence="19">
        <text>ATP + H2O = ADP + phosphate + H(+)</text>
        <dbReference type="Rhea" id="RHEA:13065"/>
        <dbReference type="ChEBI" id="CHEBI:15377"/>
        <dbReference type="ChEBI" id="CHEBI:15378"/>
        <dbReference type="ChEBI" id="CHEBI:30616"/>
        <dbReference type="ChEBI" id="CHEBI:43474"/>
        <dbReference type="ChEBI" id="CHEBI:456216"/>
        <dbReference type="EC" id="3.6.4.12"/>
    </reaction>
</comment>
<evidence type="ECO:0000256" key="14">
    <source>
        <dbReference type="ARBA" id="ARBA00023172"/>
    </source>
</evidence>
<dbReference type="SUPFAM" id="SSF53300">
    <property type="entry name" value="vWA-like"/>
    <property type="match status" value="1"/>
</dbReference>
<evidence type="ECO:0000256" key="20">
    <source>
        <dbReference type="SAM" id="MobiDB-lite"/>
    </source>
</evidence>
<dbReference type="OrthoDB" id="30826at2759"/>
<proteinExistence type="inferred from homology"/>
<keyword evidence="8" id="KW-0227">DNA damage</keyword>
<evidence type="ECO:0000256" key="7">
    <source>
        <dbReference type="ARBA" id="ARBA00022741"/>
    </source>
</evidence>
<feature type="domain" description="VWFA" evidence="21">
    <location>
        <begin position="6"/>
        <end position="212"/>
    </location>
</feature>
<dbReference type="Gene3D" id="3.40.50.410">
    <property type="entry name" value="von Willebrand factor, type A domain"/>
    <property type="match status" value="1"/>
</dbReference>
<dbReference type="Gene3D" id="1.10.1600.10">
    <property type="match status" value="1"/>
</dbReference>
<dbReference type="InterPro" id="IPR036397">
    <property type="entry name" value="RNaseH_sf"/>
</dbReference>
<evidence type="ECO:0000256" key="16">
    <source>
        <dbReference type="ARBA" id="ARBA00023242"/>
    </source>
</evidence>
<dbReference type="FunFam" id="1.10.1600.10:FF:000002">
    <property type="entry name" value="X-ray repair cross-complementing protein 5"/>
    <property type="match status" value="1"/>
</dbReference>
<evidence type="ECO:0000256" key="10">
    <source>
        <dbReference type="ARBA" id="ARBA00022806"/>
    </source>
</evidence>
<dbReference type="GO" id="GO:0003690">
    <property type="term" value="F:double-stranded DNA binding"/>
    <property type="evidence" value="ECO:0007669"/>
    <property type="project" value="TreeGrafter"/>
</dbReference>
<keyword evidence="7" id="KW-0547">Nucleotide-binding</keyword>
<dbReference type="GO" id="GO:0003678">
    <property type="term" value="F:DNA helicase activity"/>
    <property type="evidence" value="ECO:0007669"/>
    <property type="project" value="UniProtKB-EC"/>
</dbReference>
<dbReference type="InterPro" id="IPR005161">
    <property type="entry name" value="Ku_N"/>
</dbReference>
<organism evidence="22 23">
    <name type="scientific">Emericellopsis cladophorae</name>
    <dbReference type="NCBI Taxonomy" id="2686198"/>
    <lineage>
        <taxon>Eukaryota</taxon>
        <taxon>Fungi</taxon>
        <taxon>Dikarya</taxon>
        <taxon>Ascomycota</taxon>
        <taxon>Pezizomycotina</taxon>
        <taxon>Sordariomycetes</taxon>
        <taxon>Hypocreomycetidae</taxon>
        <taxon>Hypocreales</taxon>
        <taxon>Bionectriaceae</taxon>
        <taxon>Emericellopsis</taxon>
    </lineage>
</organism>
<dbReference type="InterPro" id="IPR014893">
    <property type="entry name" value="Ku_PK_bind"/>
</dbReference>
<dbReference type="SMART" id="SM00559">
    <property type="entry name" value="Ku78"/>
    <property type="match status" value="1"/>
</dbReference>
<dbReference type="GO" id="GO:0042162">
    <property type="term" value="F:telomeric DNA binding"/>
    <property type="evidence" value="ECO:0007669"/>
    <property type="project" value="InterPro"/>
</dbReference>
<evidence type="ECO:0000256" key="19">
    <source>
        <dbReference type="ARBA" id="ARBA00047995"/>
    </source>
</evidence>
<evidence type="ECO:0000256" key="17">
    <source>
        <dbReference type="ARBA" id="ARBA00024890"/>
    </source>
</evidence>
<protein>
    <recommendedName>
        <fullName evidence="5">ATP-dependent DNA helicase II subunit 2</fullName>
        <ecNumber evidence="4">3.6.4.12</ecNumber>
    </recommendedName>
    <alternativeName>
        <fullName evidence="18">ATP-dependent DNA helicase II subunit Ku80</fullName>
    </alternativeName>
</protein>
<dbReference type="GeneID" id="75828268"/>
<dbReference type="Pfam" id="PF03731">
    <property type="entry name" value="Ku_N"/>
    <property type="match status" value="1"/>
</dbReference>
<keyword evidence="23" id="KW-1185">Reference proteome</keyword>
<evidence type="ECO:0000256" key="6">
    <source>
        <dbReference type="ARBA" id="ARBA00022454"/>
    </source>
</evidence>
<evidence type="ECO:0000256" key="11">
    <source>
        <dbReference type="ARBA" id="ARBA00022840"/>
    </source>
</evidence>
<comment type="similarity">
    <text evidence="3">Belongs to the ku80 family.</text>
</comment>
<dbReference type="InterPro" id="IPR024193">
    <property type="entry name" value="Ku80"/>
</dbReference>
<keyword evidence="14" id="KW-0233">DNA recombination</keyword>
<dbReference type="FunFam" id="3.40.50.410:FF:000073">
    <property type="entry name" value="ATP-dependent DNA helicase II subunit 2"/>
    <property type="match status" value="1"/>
</dbReference>
<gene>
    <name evidence="22" type="ORF">J7T54_001751</name>
</gene>
<dbReference type="GO" id="GO:0000723">
    <property type="term" value="P:telomere maintenance"/>
    <property type="evidence" value="ECO:0007669"/>
    <property type="project" value="InterPro"/>
</dbReference>
<comment type="caution">
    <text evidence="22">The sequence shown here is derived from an EMBL/GenBank/DDBJ whole genome shotgun (WGS) entry which is preliminary data.</text>
</comment>
<evidence type="ECO:0000259" key="21">
    <source>
        <dbReference type="PROSITE" id="PS50234"/>
    </source>
</evidence>
<dbReference type="InterPro" id="IPR048519">
    <property type="entry name" value="Gfd2/YDR514C-like_C"/>
</dbReference>
<dbReference type="Proteomes" id="UP001055219">
    <property type="component" value="Unassembled WGS sequence"/>
</dbReference>
<dbReference type="GO" id="GO:0005524">
    <property type="term" value="F:ATP binding"/>
    <property type="evidence" value="ECO:0007669"/>
    <property type="project" value="UniProtKB-KW"/>
</dbReference>
<evidence type="ECO:0000256" key="8">
    <source>
        <dbReference type="ARBA" id="ARBA00022763"/>
    </source>
</evidence>
<dbReference type="AlphaFoldDB" id="A0A9Q0BGM8"/>
<keyword evidence="11" id="KW-0067">ATP-binding</keyword>
<evidence type="ECO:0000256" key="3">
    <source>
        <dbReference type="ARBA" id="ARBA00007726"/>
    </source>
</evidence>
<dbReference type="GO" id="GO:0006310">
    <property type="term" value="P:DNA recombination"/>
    <property type="evidence" value="ECO:0007669"/>
    <property type="project" value="UniProtKB-KW"/>
</dbReference>
<dbReference type="InterPro" id="IPR002035">
    <property type="entry name" value="VWF_A"/>
</dbReference>
<evidence type="ECO:0000256" key="12">
    <source>
        <dbReference type="ARBA" id="ARBA00022895"/>
    </source>
</evidence>
<evidence type="ECO:0000256" key="13">
    <source>
        <dbReference type="ARBA" id="ARBA00023125"/>
    </source>
</evidence>
<dbReference type="Gene3D" id="1.25.40.240">
    <property type="entry name" value="Ku, C-terminal domain"/>
    <property type="match status" value="1"/>
</dbReference>
<dbReference type="InterPro" id="IPR016194">
    <property type="entry name" value="SPOC-like_C_dom_sf"/>
</dbReference>
<evidence type="ECO:0000256" key="4">
    <source>
        <dbReference type="ARBA" id="ARBA00012551"/>
    </source>
</evidence>
<dbReference type="PROSITE" id="PS50234">
    <property type="entry name" value="VWFA"/>
    <property type="match status" value="1"/>
</dbReference>
<comment type="function">
    <text evidence="17">Single-stranded DNA-dependent ATP-dependent helicase. Involved in non-homologous end joining (NHEJ) DNA double strand break repair. DNA-binding is sequence-independent but has a high affinity to nicks in double-stranded DNA and to the ends of duplex DNA. Binds to naturally occurring chromosomal ends, and therefore provides chromosomal end protection. Required also for telomere recombination to repair telomeric ends in the absence of telomerase. KU70, of the KU70/KU80 heterodimer, binds to the stem loop of TLC1, the RNA component of telomerase. Involved in telomere maintenance. Interacts with telomeric repeats and subtelomeric sequences thereby controlling telomere length and protecting against subtelomeric rearrangement. Maintains telomeric chromatin, which is involved in silencing the expression of genes located at the telomere. Required for mating-type switching.</text>
</comment>
<keyword evidence="6" id="KW-0158">Chromosome</keyword>
<dbReference type="EC" id="3.6.4.12" evidence="4"/>
<dbReference type="InterPro" id="IPR036494">
    <property type="entry name" value="Ku_C_sf"/>
</dbReference>
<dbReference type="CDD" id="cd00873">
    <property type="entry name" value="KU80"/>
    <property type="match status" value="1"/>
</dbReference>
<evidence type="ECO:0000256" key="15">
    <source>
        <dbReference type="ARBA" id="ARBA00023204"/>
    </source>
</evidence>
<dbReference type="InterPro" id="IPR006164">
    <property type="entry name" value="DNA_bd_Ku70/Ku80"/>
</dbReference>
<name>A0A9Q0BGM8_9HYPO</name>
<accession>A0A9Q0BGM8</accession>
<evidence type="ECO:0000313" key="23">
    <source>
        <dbReference type="Proteomes" id="UP001055219"/>
    </source>
</evidence>
<dbReference type="PANTHER" id="PTHR12604">
    <property type="entry name" value="KU AUTOANTIGEN DNA HELICASE"/>
    <property type="match status" value="1"/>
</dbReference>
<dbReference type="Gene3D" id="3.30.420.10">
    <property type="entry name" value="Ribonuclease H-like superfamily/Ribonuclease H"/>
    <property type="match status" value="1"/>
</dbReference>
<dbReference type="SUPFAM" id="SSF101420">
    <property type="entry name" value="C-terminal domain of Ku80"/>
    <property type="match status" value="1"/>
</dbReference>
<evidence type="ECO:0000313" key="22">
    <source>
        <dbReference type="EMBL" id="KAI6783875.1"/>
    </source>
</evidence>
<dbReference type="GO" id="GO:0043564">
    <property type="term" value="C:Ku70:Ku80 complex"/>
    <property type="evidence" value="ECO:0007669"/>
    <property type="project" value="InterPro"/>
</dbReference>
<keyword evidence="15" id="KW-0234">DNA repair</keyword>
<dbReference type="Pfam" id="PF08785">
    <property type="entry name" value="Ku_PK_bind"/>
    <property type="match status" value="1"/>
</dbReference>
<keyword evidence="16" id="KW-0539">Nucleus</keyword>
<dbReference type="PANTHER" id="PTHR12604:SF4">
    <property type="entry name" value="X-RAY REPAIR CROSS-COMPLEMENTING PROTEIN 5"/>
    <property type="match status" value="1"/>
</dbReference>
<evidence type="ECO:0000256" key="2">
    <source>
        <dbReference type="ARBA" id="ARBA00004574"/>
    </source>
</evidence>
<dbReference type="RefSeq" id="XP_051364731.1">
    <property type="nucleotide sequence ID" value="XM_051503781.1"/>
</dbReference>
<dbReference type="EMBL" id="JAGIXG020000006">
    <property type="protein sequence ID" value="KAI6783875.1"/>
    <property type="molecule type" value="Genomic_DNA"/>
</dbReference>
<dbReference type="Gene3D" id="2.40.290.10">
    <property type="match status" value="1"/>
</dbReference>
<feature type="region of interest" description="Disordered" evidence="20">
    <location>
        <begin position="1165"/>
        <end position="1184"/>
    </location>
</feature>
<dbReference type="Pfam" id="PF02735">
    <property type="entry name" value="Ku"/>
    <property type="match status" value="1"/>
</dbReference>
<reference evidence="22" key="2">
    <citation type="submission" date="2022-07" db="EMBL/GenBank/DDBJ databases">
        <authorList>
            <person name="Goncalves M.F.M."/>
            <person name="Hilario S."/>
            <person name="Van De Peer Y."/>
            <person name="Esteves A.C."/>
            <person name="Alves A."/>
        </authorList>
    </citation>
    <scope>NUCLEOTIDE SEQUENCE</scope>
    <source>
        <strain evidence="22">MUM 19.33</strain>
    </source>
</reference>
<keyword evidence="9" id="KW-0378">Hydrolase</keyword>
<sequence>MADKEATVFILDLGSSMGQAHNGREESDLDWSMRFVWDKITDAVASNRKTLNVGVIGLKTDDTNNKLDSTEGYENISVLQGLQPMTMTDLRQLQASIVPNQTRFGDAISSIVIAVDMIETKTKKLKYIRKIYLVTDGQGSMDVDDIDDIGKKMNASGIELTVLGVDFDDPEYGFKEEDKPPHKKQNERALRKLVEACDNGRFGTMADAIDRLDTPTVKTPKPYKTYDGKLTLGDPNTFPAAMNIDVERYFKTHLARPLGASTVVTKQDQPGSQTTETVEGNDMMDGVEFTGVKQARTYKVNDPDAPGGKRDVEFESLAKGFEYGRTAVHITESEHNITKLETQKCFTILGFIPWDRYEAFLNMGEVCVTHAKKFDEASEVALSALIWALHEVQSYAVARLVIKEGKEPLLVLLIPHIEPGFECLYDVPLPFAEDVRSYQFPPLDRVITVSGQTLSKHRFIPSDDLNAAMGAYVDAMDLSNYGIDEDGAPAEYMPIDDTYNPSIHRINHAVRNRAVHPESPVPEIPPQLLRFAEPPHELVERVQRKIDTLIGAAEIKKVPPKAKGKRRRDAVKPISGLDVDALLGNTRRGQISPENAVPDFKHALETADSEEALEDASKQMGAIVRSLITDSFGDSKYNRAIECCGVMREELINMDEPSLFNTFVVDLKKQLLSGTLGGDRRDFWFKLRWAQLGLIDSSQSESSDVTTDAVNEQSEASEAVCLRVMCEHALPTEPWEPHPEPVADDAPKKFLNHDASPLPDTEGAFDPERFDKDKPSKDDIDLCPWNVVMNYPSSFIGKTNRPHVEPYFERIFEGRVWDFFYLYHPSNPADKPYLFVPTSQFQLFLDQINEELKISLSIPAGVNADWFFLRFTNDVAQPRYLRRSSESEDIDDGSAWPDPDEHDANLFHASTPVQQAEFERKLRLFNAAEVKDRDKGQSRTAERRADRQHILCTTQQLLGLKPGTPVGIKGDQPVVLVAIDVEALERPPNPVSEVGVAILDMKDIQNVPRGICGQNWWPMIVPHHLRTKEYSGLCNFEFIKGCPDAFDFGTSTFPTIKQMPAAILDIIQPLIDAKRELVLVGHDTQQDVQYLASIGLDLHAMKCVARMLDSQAIHQAWQDRDQGRGLSSVLAELGITSRNLHNAGNDAVFTLRALIGVAMEQIREESATAEGSEYTPELWGTDPP</sequence>
<evidence type="ECO:0000256" key="18">
    <source>
        <dbReference type="ARBA" id="ARBA00031847"/>
    </source>
</evidence>
<keyword evidence="13" id="KW-0238">DNA-binding</keyword>
<dbReference type="InterPro" id="IPR036465">
    <property type="entry name" value="vWFA_dom_sf"/>
</dbReference>
<keyword evidence="10 22" id="KW-0347">Helicase</keyword>
<dbReference type="GO" id="GO:0016787">
    <property type="term" value="F:hydrolase activity"/>
    <property type="evidence" value="ECO:0007669"/>
    <property type="project" value="UniProtKB-KW"/>
</dbReference>
<dbReference type="SUPFAM" id="SSF53098">
    <property type="entry name" value="Ribonuclease H-like"/>
    <property type="match status" value="1"/>
</dbReference>
<dbReference type="InterPro" id="IPR012337">
    <property type="entry name" value="RNaseH-like_sf"/>
</dbReference>
<dbReference type="GO" id="GO:0003684">
    <property type="term" value="F:damaged DNA binding"/>
    <property type="evidence" value="ECO:0007669"/>
    <property type="project" value="InterPro"/>
</dbReference>
<dbReference type="SUPFAM" id="SSF100939">
    <property type="entry name" value="SPOC domain-like"/>
    <property type="match status" value="1"/>
</dbReference>
<evidence type="ECO:0000256" key="1">
    <source>
        <dbReference type="ARBA" id="ARBA00004123"/>
    </source>
</evidence>
<comment type="subcellular location">
    <subcellularLocation>
        <location evidence="2">Chromosome</location>
        <location evidence="2">Telomere</location>
    </subcellularLocation>
    <subcellularLocation>
        <location evidence="1">Nucleus</location>
    </subcellularLocation>
</comment>
<evidence type="ECO:0000256" key="9">
    <source>
        <dbReference type="ARBA" id="ARBA00022801"/>
    </source>
</evidence>
<reference evidence="22" key="1">
    <citation type="journal article" date="2021" name="J Fungi (Basel)">
        <title>Genomic and Metabolomic Analyses of the Marine Fungus Emericellopsis cladophorae: Insights into Saltwater Adaptability Mechanisms and Its Biosynthetic Potential.</title>
        <authorList>
            <person name="Goncalves M.F.M."/>
            <person name="Hilario S."/>
            <person name="Van de Peer Y."/>
            <person name="Esteves A.C."/>
            <person name="Alves A."/>
        </authorList>
    </citation>
    <scope>NUCLEOTIDE SEQUENCE</scope>
    <source>
        <strain evidence="22">MUM 19.33</strain>
    </source>
</reference>
<dbReference type="GO" id="GO:0000781">
    <property type="term" value="C:chromosome, telomeric region"/>
    <property type="evidence" value="ECO:0007669"/>
    <property type="project" value="UniProtKB-SubCell"/>
</dbReference>
<evidence type="ECO:0000256" key="5">
    <source>
        <dbReference type="ARBA" id="ARBA00021792"/>
    </source>
</evidence>
<dbReference type="GO" id="GO:0006303">
    <property type="term" value="P:double-strand break repair via nonhomologous end joining"/>
    <property type="evidence" value="ECO:0007669"/>
    <property type="project" value="InterPro"/>
</dbReference>